<comment type="caution">
    <text evidence="2">The sequence shown here is derived from an EMBL/GenBank/DDBJ whole genome shotgun (WGS) entry which is preliminary data.</text>
</comment>
<organism evidence="2 3">
    <name type="scientific">Brachionus plicatilis</name>
    <name type="common">Marine rotifer</name>
    <name type="synonym">Brachionus muelleri</name>
    <dbReference type="NCBI Taxonomy" id="10195"/>
    <lineage>
        <taxon>Eukaryota</taxon>
        <taxon>Metazoa</taxon>
        <taxon>Spiralia</taxon>
        <taxon>Gnathifera</taxon>
        <taxon>Rotifera</taxon>
        <taxon>Eurotatoria</taxon>
        <taxon>Monogononta</taxon>
        <taxon>Pseudotrocha</taxon>
        <taxon>Ploima</taxon>
        <taxon>Brachionidae</taxon>
        <taxon>Brachionus</taxon>
    </lineage>
</organism>
<keyword evidence="1" id="KW-1133">Transmembrane helix</keyword>
<accession>A0A3M7PHN0</accession>
<keyword evidence="1" id="KW-0812">Transmembrane</keyword>
<evidence type="ECO:0000313" key="2">
    <source>
        <dbReference type="EMBL" id="RMZ98513.1"/>
    </source>
</evidence>
<keyword evidence="3" id="KW-1185">Reference proteome</keyword>
<dbReference type="Proteomes" id="UP000276133">
    <property type="component" value="Unassembled WGS sequence"/>
</dbReference>
<gene>
    <name evidence="2" type="ORF">BpHYR1_047933</name>
</gene>
<reference evidence="2 3" key="1">
    <citation type="journal article" date="2018" name="Sci. Rep.">
        <title>Genomic signatures of local adaptation to the degree of environmental predictability in rotifers.</title>
        <authorList>
            <person name="Franch-Gras L."/>
            <person name="Hahn C."/>
            <person name="Garcia-Roger E.M."/>
            <person name="Carmona M.J."/>
            <person name="Serra M."/>
            <person name="Gomez A."/>
        </authorList>
    </citation>
    <scope>NUCLEOTIDE SEQUENCE [LARGE SCALE GENOMIC DNA]</scope>
    <source>
        <strain evidence="2">HYR1</strain>
    </source>
</reference>
<evidence type="ECO:0000313" key="3">
    <source>
        <dbReference type="Proteomes" id="UP000276133"/>
    </source>
</evidence>
<feature type="transmembrane region" description="Helical" evidence="1">
    <location>
        <begin position="14"/>
        <end position="35"/>
    </location>
</feature>
<keyword evidence="1" id="KW-0472">Membrane</keyword>
<dbReference type="AlphaFoldDB" id="A0A3M7PHN0"/>
<dbReference type="EMBL" id="REGN01010733">
    <property type="protein sequence ID" value="RMZ98513.1"/>
    <property type="molecule type" value="Genomic_DNA"/>
</dbReference>
<name>A0A3M7PHN0_BRAPC</name>
<protein>
    <submittedName>
        <fullName evidence="2">Uncharacterized protein</fullName>
    </submittedName>
</protein>
<evidence type="ECO:0000256" key="1">
    <source>
        <dbReference type="SAM" id="Phobius"/>
    </source>
</evidence>
<sequence length="88" mass="10475">MIKDSTISRNKSKYVFLFIFVFIFNKIDTNINIFLPKKYLDTKKIVIMNYYYTELNWSHSLVSIFGGLTTIFSENPYLAKYYNNGYKA</sequence>
<proteinExistence type="predicted"/>